<evidence type="ECO:0000256" key="10">
    <source>
        <dbReference type="ARBA" id="ARBA00048552"/>
    </source>
</evidence>
<comment type="caution">
    <text evidence="13">The sequence shown here is derived from an EMBL/GenBank/DDBJ whole genome shotgun (WGS) entry which is preliminary data.</text>
</comment>
<evidence type="ECO:0000256" key="9">
    <source>
        <dbReference type="ARBA" id="ARBA00033070"/>
    </source>
</evidence>
<keyword evidence="6" id="KW-0548">Nucleotidyltransferase</keyword>
<dbReference type="InterPro" id="IPR011262">
    <property type="entry name" value="DNA-dir_RNA_pol_insert"/>
</dbReference>
<gene>
    <name evidence="13" type="primary">rpoA</name>
    <name evidence="13" type="ORF">COV55_04005</name>
</gene>
<dbReference type="EC" id="2.7.7.6" evidence="2"/>
<dbReference type="NCBIfam" id="TIGR02027">
    <property type="entry name" value="rpoA"/>
    <property type="match status" value="1"/>
</dbReference>
<name>A0A2H0NC07_9BACT</name>
<proteinExistence type="inferred from homology"/>
<evidence type="ECO:0000256" key="7">
    <source>
        <dbReference type="ARBA" id="ARBA00023163"/>
    </source>
</evidence>
<dbReference type="SUPFAM" id="SSF55257">
    <property type="entry name" value="RBP11-like subunits of RNA polymerase"/>
    <property type="match status" value="1"/>
</dbReference>
<dbReference type="GO" id="GO:0003899">
    <property type="term" value="F:DNA-directed RNA polymerase activity"/>
    <property type="evidence" value="ECO:0007669"/>
    <property type="project" value="UniProtKB-EC"/>
</dbReference>
<evidence type="ECO:0000313" key="13">
    <source>
        <dbReference type="EMBL" id="PIR06421.1"/>
    </source>
</evidence>
<dbReference type="AlphaFoldDB" id="A0A2H0NC07"/>
<feature type="domain" description="DNA-directed RNA polymerase RpoA/D/Rpb3-type" evidence="12">
    <location>
        <begin position="19"/>
        <end position="228"/>
    </location>
</feature>
<feature type="region of interest" description="Disordered" evidence="11">
    <location>
        <begin position="236"/>
        <end position="263"/>
    </location>
</feature>
<dbReference type="FunFam" id="2.170.120.12:FF:000001">
    <property type="entry name" value="DNA-directed RNA polymerase subunit alpha"/>
    <property type="match status" value="1"/>
</dbReference>
<organism evidence="13 14">
    <name type="scientific">Candidatus Komeilibacteria bacterium CG11_big_fil_rev_8_21_14_0_20_36_20</name>
    <dbReference type="NCBI Taxonomy" id="1974477"/>
    <lineage>
        <taxon>Bacteria</taxon>
        <taxon>Candidatus Komeiliibacteriota</taxon>
    </lineage>
</organism>
<evidence type="ECO:0000313" key="14">
    <source>
        <dbReference type="Proteomes" id="UP000230564"/>
    </source>
</evidence>
<dbReference type="InterPro" id="IPR036643">
    <property type="entry name" value="RNApol_insert_sf"/>
</dbReference>
<dbReference type="GO" id="GO:0005737">
    <property type="term" value="C:cytoplasm"/>
    <property type="evidence" value="ECO:0007669"/>
    <property type="project" value="UniProtKB-ARBA"/>
</dbReference>
<sequence length="263" mass="29338">MKQITLPDKISIKDLKNNQYQVVIEPCYPGFGVTLGNALRRVLLSSLEGGAVTSFRVEGAKHEFDSIENIKEDLIEIMLNLKQLRLKVFSDEPVKLKLEAKGEKVVTAADIAKNSDVEIINKDLVIATLTDKQAKLTMEITAEKGLGYVTVEQKNKGEKLEISNIAIDSSFSPVLNIGYSIENVRVGEMTNYEKLTLDILTDGSLDAQEAISQGAMRLKEHFSLFINETPEKVTVKEKKAKKETKAIEGKEEKKQKKEKKVAK</sequence>
<keyword evidence="7" id="KW-0804">Transcription</keyword>
<dbReference type="GO" id="GO:0003677">
    <property type="term" value="F:DNA binding"/>
    <property type="evidence" value="ECO:0007669"/>
    <property type="project" value="InterPro"/>
</dbReference>
<evidence type="ECO:0000256" key="1">
    <source>
        <dbReference type="ARBA" id="ARBA00007123"/>
    </source>
</evidence>
<evidence type="ECO:0000256" key="11">
    <source>
        <dbReference type="SAM" id="MobiDB-lite"/>
    </source>
</evidence>
<dbReference type="InterPro" id="IPR036603">
    <property type="entry name" value="RBP11-like"/>
</dbReference>
<dbReference type="Gene3D" id="2.170.120.12">
    <property type="entry name" value="DNA-directed RNA polymerase, insert domain"/>
    <property type="match status" value="1"/>
</dbReference>
<reference evidence="13 14" key="1">
    <citation type="submission" date="2017-09" db="EMBL/GenBank/DDBJ databases">
        <title>Depth-based differentiation of microbial function through sediment-hosted aquifers and enrichment of novel symbionts in the deep terrestrial subsurface.</title>
        <authorList>
            <person name="Probst A.J."/>
            <person name="Ladd B."/>
            <person name="Jarett J.K."/>
            <person name="Geller-Mcgrath D.E."/>
            <person name="Sieber C.M."/>
            <person name="Emerson J.B."/>
            <person name="Anantharaman K."/>
            <person name="Thomas B.C."/>
            <person name="Malmstrom R."/>
            <person name="Stieglmeier M."/>
            <person name="Klingl A."/>
            <person name="Woyke T."/>
            <person name="Ryan C.M."/>
            <person name="Banfield J.F."/>
        </authorList>
    </citation>
    <scope>NUCLEOTIDE SEQUENCE [LARGE SCALE GENOMIC DNA]</scope>
    <source>
        <strain evidence="13">CG11_big_fil_rev_8_21_14_0_20_36_20</strain>
    </source>
</reference>
<dbReference type="SUPFAM" id="SSF56553">
    <property type="entry name" value="Insert subdomain of RNA polymerase alpha subunit"/>
    <property type="match status" value="1"/>
</dbReference>
<evidence type="ECO:0000256" key="4">
    <source>
        <dbReference type="ARBA" id="ARBA00022478"/>
    </source>
</evidence>
<dbReference type="CDD" id="cd06928">
    <property type="entry name" value="RNAP_alpha_NTD"/>
    <property type="match status" value="1"/>
</dbReference>
<dbReference type="GO" id="GO:0006351">
    <property type="term" value="P:DNA-templated transcription"/>
    <property type="evidence" value="ECO:0007669"/>
    <property type="project" value="InterPro"/>
</dbReference>
<keyword evidence="5" id="KW-0808">Transferase</keyword>
<evidence type="ECO:0000259" key="12">
    <source>
        <dbReference type="SMART" id="SM00662"/>
    </source>
</evidence>
<dbReference type="SMART" id="SM00662">
    <property type="entry name" value="RPOLD"/>
    <property type="match status" value="1"/>
</dbReference>
<evidence type="ECO:0000256" key="6">
    <source>
        <dbReference type="ARBA" id="ARBA00022695"/>
    </source>
</evidence>
<dbReference type="Proteomes" id="UP000230564">
    <property type="component" value="Unassembled WGS sequence"/>
</dbReference>
<dbReference type="Pfam" id="PF01000">
    <property type="entry name" value="RNA_pol_A_bac"/>
    <property type="match status" value="1"/>
</dbReference>
<keyword evidence="4 13" id="KW-0240">DNA-directed RNA polymerase</keyword>
<comment type="similarity">
    <text evidence="1">Belongs to the RNA polymerase alpha chain family.</text>
</comment>
<dbReference type="GO" id="GO:0046983">
    <property type="term" value="F:protein dimerization activity"/>
    <property type="evidence" value="ECO:0007669"/>
    <property type="project" value="InterPro"/>
</dbReference>
<evidence type="ECO:0000256" key="3">
    <source>
        <dbReference type="ARBA" id="ARBA00015972"/>
    </source>
</evidence>
<evidence type="ECO:0000256" key="2">
    <source>
        <dbReference type="ARBA" id="ARBA00012418"/>
    </source>
</evidence>
<evidence type="ECO:0000256" key="8">
    <source>
        <dbReference type="ARBA" id="ARBA00032524"/>
    </source>
</evidence>
<dbReference type="Pfam" id="PF01193">
    <property type="entry name" value="RNA_pol_L"/>
    <property type="match status" value="1"/>
</dbReference>
<dbReference type="InterPro" id="IPR011773">
    <property type="entry name" value="DNA-dir_RpoA"/>
</dbReference>
<comment type="catalytic activity">
    <reaction evidence="10">
        <text>RNA(n) + a ribonucleoside 5'-triphosphate = RNA(n+1) + diphosphate</text>
        <dbReference type="Rhea" id="RHEA:21248"/>
        <dbReference type="Rhea" id="RHEA-COMP:14527"/>
        <dbReference type="Rhea" id="RHEA-COMP:17342"/>
        <dbReference type="ChEBI" id="CHEBI:33019"/>
        <dbReference type="ChEBI" id="CHEBI:61557"/>
        <dbReference type="ChEBI" id="CHEBI:140395"/>
        <dbReference type="EC" id="2.7.7.6"/>
    </reaction>
</comment>
<accession>A0A2H0NC07</accession>
<dbReference type="GO" id="GO:0000428">
    <property type="term" value="C:DNA-directed RNA polymerase complex"/>
    <property type="evidence" value="ECO:0007669"/>
    <property type="project" value="UniProtKB-KW"/>
</dbReference>
<dbReference type="Gene3D" id="3.30.1360.10">
    <property type="entry name" value="RNA polymerase, RBP11-like subunit"/>
    <property type="match status" value="1"/>
</dbReference>
<dbReference type="EMBL" id="PCWQ01000013">
    <property type="protein sequence ID" value="PIR06421.1"/>
    <property type="molecule type" value="Genomic_DNA"/>
</dbReference>
<protein>
    <recommendedName>
        <fullName evidence="3">DNA-directed RNA polymerase subunit alpha</fullName>
        <ecNumber evidence="2">2.7.7.6</ecNumber>
    </recommendedName>
    <alternativeName>
        <fullName evidence="9">RNA polymerase subunit alpha</fullName>
    </alternativeName>
    <alternativeName>
        <fullName evidence="8">Transcriptase subunit alpha</fullName>
    </alternativeName>
</protein>
<evidence type="ECO:0000256" key="5">
    <source>
        <dbReference type="ARBA" id="ARBA00022679"/>
    </source>
</evidence>
<feature type="compositionally biased region" description="Basic and acidic residues" evidence="11">
    <location>
        <begin position="243"/>
        <end position="255"/>
    </location>
</feature>
<dbReference type="InterPro" id="IPR011263">
    <property type="entry name" value="DNA-dir_RNA_pol_RpoA/D/Rpb3"/>
</dbReference>